<dbReference type="RefSeq" id="WP_272086005.1">
    <property type="nucleotide sequence ID" value="NZ_JAQNDL010000001.1"/>
</dbReference>
<reference evidence="1 2" key="1">
    <citation type="submission" date="2022-11" db="EMBL/GenBank/DDBJ databases">
        <title>Minimal conservation of predation-associated metabolite biosynthetic gene clusters underscores biosynthetic potential of Myxococcota including descriptions for ten novel species: Archangium lansinium sp. nov., Myxococcus landrumus sp. nov., Nannocystis bai.</title>
        <authorList>
            <person name="Ahearne A."/>
            <person name="Stevens C."/>
            <person name="Dowd S."/>
        </authorList>
    </citation>
    <scope>NUCLEOTIDE SEQUENCE [LARGE SCALE GENOMIC DNA]</scope>
    <source>
        <strain evidence="1 2">BB15-2</strain>
    </source>
</reference>
<evidence type="ECO:0000313" key="2">
    <source>
        <dbReference type="Proteomes" id="UP001221686"/>
    </source>
</evidence>
<organism evidence="1 2">
    <name type="scientific">Nannocystis bainbridge</name>
    <dbReference type="NCBI Taxonomy" id="2995303"/>
    <lineage>
        <taxon>Bacteria</taxon>
        <taxon>Pseudomonadati</taxon>
        <taxon>Myxococcota</taxon>
        <taxon>Polyangia</taxon>
        <taxon>Nannocystales</taxon>
        <taxon>Nannocystaceae</taxon>
        <taxon>Nannocystis</taxon>
    </lineage>
</organism>
<protein>
    <submittedName>
        <fullName evidence="1">Uncharacterized protein</fullName>
    </submittedName>
</protein>
<evidence type="ECO:0000313" key="1">
    <source>
        <dbReference type="EMBL" id="MDC0717521.1"/>
    </source>
</evidence>
<accession>A0ABT5DV68</accession>
<comment type="caution">
    <text evidence="1">The sequence shown here is derived from an EMBL/GenBank/DDBJ whole genome shotgun (WGS) entry which is preliminary data.</text>
</comment>
<keyword evidence="2" id="KW-1185">Reference proteome</keyword>
<dbReference type="Proteomes" id="UP001221686">
    <property type="component" value="Unassembled WGS sequence"/>
</dbReference>
<dbReference type="EMBL" id="JAQNDL010000001">
    <property type="protein sequence ID" value="MDC0717521.1"/>
    <property type="molecule type" value="Genomic_DNA"/>
</dbReference>
<sequence>MRSVRDGRCSSLSSLWRRLDESAKTLFCPASLIVETPSSTLLECEQLRGRRNE</sequence>
<proteinExistence type="predicted"/>
<name>A0ABT5DV68_9BACT</name>
<gene>
    <name evidence="1" type="ORF">POL25_11490</name>
</gene>